<comment type="caution">
    <text evidence="7">The sequence shown here is derived from an EMBL/GenBank/DDBJ whole genome shotgun (WGS) entry which is preliminary data.</text>
</comment>
<dbReference type="NCBIfam" id="TIGR00138">
    <property type="entry name" value="rsmG_gidB"/>
    <property type="match status" value="1"/>
</dbReference>
<evidence type="ECO:0000256" key="2">
    <source>
        <dbReference type="ARBA" id="ARBA00022552"/>
    </source>
</evidence>
<dbReference type="EMBL" id="PKUN01000023">
    <property type="protein sequence ID" value="PLX60721.1"/>
    <property type="molecule type" value="Genomic_DNA"/>
</dbReference>
<dbReference type="PANTHER" id="PTHR31760:SF0">
    <property type="entry name" value="S-ADENOSYL-L-METHIONINE-DEPENDENT METHYLTRANSFERASES SUPERFAMILY PROTEIN"/>
    <property type="match status" value="1"/>
</dbReference>
<comment type="catalytic activity">
    <reaction evidence="6">
        <text>guanosine(527) in 16S rRNA + S-adenosyl-L-methionine = N(7)-methylguanosine(527) in 16S rRNA + S-adenosyl-L-homocysteine</text>
        <dbReference type="Rhea" id="RHEA:42732"/>
        <dbReference type="Rhea" id="RHEA-COMP:10209"/>
        <dbReference type="Rhea" id="RHEA-COMP:10210"/>
        <dbReference type="ChEBI" id="CHEBI:57856"/>
        <dbReference type="ChEBI" id="CHEBI:59789"/>
        <dbReference type="ChEBI" id="CHEBI:74269"/>
        <dbReference type="ChEBI" id="CHEBI:74480"/>
        <dbReference type="EC" id="2.1.1.170"/>
    </reaction>
</comment>
<dbReference type="Gene3D" id="3.40.50.150">
    <property type="entry name" value="Vaccinia Virus protein VP39"/>
    <property type="match status" value="1"/>
</dbReference>
<feature type="binding site" evidence="6">
    <location>
        <begin position="131"/>
        <end position="132"/>
    </location>
    <ligand>
        <name>S-adenosyl-L-methionine</name>
        <dbReference type="ChEBI" id="CHEBI:59789"/>
    </ligand>
</feature>
<dbReference type="HAMAP" id="MF_00074">
    <property type="entry name" value="16SrRNA_methyltr_G"/>
    <property type="match status" value="1"/>
</dbReference>
<dbReference type="STRING" id="1111735.GCA_000428045_02032"/>
<dbReference type="CDD" id="cd02440">
    <property type="entry name" value="AdoMet_MTases"/>
    <property type="match status" value="1"/>
</dbReference>
<name>A0A2N6CU62_9GAMM</name>
<dbReference type="SUPFAM" id="SSF53335">
    <property type="entry name" value="S-adenosyl-L-methionine-dependent methyltransferases"/>
    <property type="match status" value="1"/>
</dbReference>
<evidence type="ECO:0000256" key="6">
    <source>
        <dbReference type="HAMAP-Rule" id="MF_00074"/>
    </source>
</evidence>
<dbReference type="GO" id="GO:0005829">
    <property type="term" value="C:cytosol"/>
    <property type="evidence" value="ECO:0007669"/>
    <property type="project" value="TreeGrafter"/>
</dbReference>
<dbReference type="Proteomes" id="UP000235015">
    <property type="component" value="Unassembled WGS sequence"/>
</dbReference>
<evidence type="ECO:0000256" key="3">
    <source>
        <dbReference type="ARBA" id="ARBA00022603"/>
    </source>
</evidence>
<dbReference type="InterPro" id="IPR029063">
    <property type="entry name" value="SAM-dependent_MTases_sf"/>
</dbReference>
<gene>
    <name evidence="6" type="primary">rsmG</name>
    <name evidence="7" type="ORF">C0630_14910</name>
</gene>
<keyword evidence="4 6" id="KW-0808">Transferase</keyword>
<evidence type="ECO:0000256" key="5">
    <source>
        <dbReference type="ARBA" id="ARBA00022691"/>
    </source>
</evidence>
<feature type="binding site" evidence="6">
    <location>
        <position position="146"/>
    </location>
    <ligand>
        <name>S-adenosyl-L-methionine</name>
        <dbReference type="ChEBI" id="CHEBI:59789"/>
    </ligand>
</feature>
<dbReference type="Pfam" id="PF02527">
    <property type="entry name" value="GidB"/>
    <property type="match status" value="1"/>
</dbReference>
<accession>A0A2N6CU62</accession>
<evidence type="ECO:0000256" key="4">
    <source>
        <dbReference type="ARBA" id="ARBA00022679"/>
    </source>
</evidence>
<dbReference type="GO" id="GO:0070043">
    <property type="term" value="F:rRNA (guanine-N7-)-methyltransferase activity"/>
    <property type="evidence" value="ECO:0007669"/>
    <property type="project" value="UniProtKB-UniRule"/>
</dbReference>
<comment type="function">
    <text evidence="6">Specifically methylates the N7 position of guanine in position 527 of 16S rRNA.</text>
</comment>
<keyword evidence="2 6" id="KW-0698">rRNA processing</keyword>
<comment type="subcellular location">
    <subcellularLocation>
        <location evidence="6">Cytoplasm</location>
    </subcellularLocation>
</comment>
<comment type="caution">
    <text evidence="6">Lacks conserved residue(s) required for the propagation of feature annotation.</text>
</comment>
<organism evidence="7 8">
    <name type="scientific">Sedimenticola selenatireducens</name>
    <dbReference type="NCBI Taxonomy" id="191960"/>
    <lineage>
        <taxon>Bacteria</taxon>
        <taxon>Pseudomonadati</taxon>
        <taxon>Pseudomonadota</taxon>
        <taxon>Gammaproteobacteria</taxon>
        <taxon>Chromatiales</taxon>
        <taxon>Sedimenticolaceae</taxon>
        <taxon>Sedimenticola</taxon>
    </lineage>
</organism>
<keyword evidence="1 6" id="KW-0963">Cytoplasm</keyword>
<sequence>MTDHQNQWRHQLSEGLRVMAIDLSERRQQLLLDYLALLLKWNKAFNLTAIRDPGEMVPRQLLDSLSILNLVQGERVLDVGTGPGLPGIPLAVAQPDRQFVLIDSNGKKTRFVQQAVVALGLDNVQVVRTRVEAYQPDAGFDTITSRAFAALPRMVQLTRHLLADQGRLLAMKGTVPTDEIAELAAQGYRVEVAALSVPGSDGQRHALLVEPGCRTG</sequence>
<keyword evidence="3 6" id="KW-0489">Methyltransferase</keyword>
<keyword evidence="5 6" id="KW-0949">S-adenosyl-L-methionine</keyword>
<dbReference type="EC" id="2.1.1.170" evidence="6"/>
<evidence type="ECO:0000256" key="1">
    <source>
        <dbReference type="ARBA" id="ARBA00022490"/>
    </source>
</evidence>
<proteinExistence type="inferred from homology"/>
<dbReference type="AlphaFoldDB" id="A0A2N6CU62"/>
<evidence type="ECO:0000313" key="8">
    <source>
        <dbReference type="Proteomes" id="UP000235015"/>
    </source>
</evidence>
<reference evidence="7 8" key="1">
    <citation type="submission" date="2017-11" db="EMBL/GenBank/DDBJ databases">
        <title>Genome-resolved metagenomics identifies genetic mobility, metabolic interactions, and unexpected diversity in perchlorate-reducing communities.</title>
        <authorList>
            <person name="Barnum T.P."/>
            <person name="Figueroa I.A."/>
            <person name="Carlstrom C.I."/>
            <person name="Lucas L.N."/>
            <person name="Engelbrektson A.L."/>
            <person name="Coates J.D."/>
        </authorList>
    </citation>
    <scope>NUCLEOTIDE SEQUENCE [LARGE SCALE GENOMIC DNA]</scope>
    <source>
        <strain evidence="7">BM301</strain>
    </source>
</reference>
<dbReference type="RefSeq" id="WP_273440344.1">
    <property type="nucleotide sequence ID" value="NZ_CBDUFW010000004.1"/>
</dbReference>
<dbReference type="PANTHER" id="PTHR31760">
    <property type="entry name" value="S-ADENOSYL-L-METHIONINE-DEPENDENT METHYLTRANSFERASES SUPERFAMILY PROTEIN"/>
    <property type="match status" value="1"/>
</dbReference>
<dbReference type="InterPro" id="IPR003682">
    <property type="entry name" value="rRNA_ssu_MeTfrase_G"/>
</dbReference>
<feature type="binding site" evidence="6">
    <location>
        <position position="80"/>
    </location>
    <ligand>
        <name>S-adenosyl-L-methionine</name>
        <dbReference type="ChEBI" id="CHEBI:59789"/>
    </ligand>
</feature>
<feature type="binding site" evidence="6">
    <location>
        <position position="85"/>
    </location>
    <ligand>
        <name>S-adenosyl-L-methionine</name>
        <dbReference type="ChEBI" id="CHEBI:59789"/>
    </ligand>
</feature>
<comment type="similarity">
    <text evidence="6">Belongs to the methyltransferase superfamily. RNA methyltransferase RsmG family.</text>
</comment>
<dbReference type="PIRSF" id="PIRSF003078">
    <property type="entry name" value="GidB"/>
    <property type="match status" value="1"/>
</dbReference>
<evidence type="ECO:0000313" key="7">
    <source>
        <dbReference type="EMBL" id="PLX60721.1"/>
    </source>
</evidence>
<protein>
    <recommendedName>
        <fullName evidence="6">Ribosomal RNA small subunit methyltransferase G</fullName>
        <ecNumber evidence="6">2.1.1.170</ecNumber>
    </recommendedName>
    <alternativeName>
        <fullName evidence="6">16S rRNA 7-methylguanosine methyltransferase</fullName>
        <shortName evidence="6">16S rRNA m7G methyltransferase</shortName>
    </alternativeName>
</protein>